<dbReference type="STRING" id="563040.Saut_1905"/>
<name>E0UQZ2_SULAO</name>
<dbReference type="Pfam" id="PF00171">
    <property type="entry name" value="Aldedh"/>
    <property type="match status" value="1"/>
</dbReference>
<gene>
    <name evidence="6" type="ordered locus">Saut_1905</name>
</gene>
<dbReference type="OrthoDB" id="9762913at2"/>
<evidence type="ECO:0000256" key="4">
    <source>
        <dbReference type="RuleBase" id="RU003345"/>
    </source>
</evidence>
<feature type="active site" evidence="3">
    <location>
        <position position="248"/>
    </location>
</feature>
<dbReference type="InterPro" id="IPR015590">
    <property type="entry name" value="Aldehyde_DH_dom"/>
</dbReference>
<dbReference type="InterPro" id="IPR016162">
    <property type="entry name" value="Ald_DH_N"/>
</dbReference>
<dbReference type="PROSITE" id="PS00687">
    <property type="entry name" value="ALDEHYDE_DEHYDR_GLU"/>
    <property type="match status" value="1"/>
</dbReference>
<organism evidence="6 7">
    <name type="scientific">Sulfurimonas autotrophica (strain ATCC BAA-671 / DSM 16294 / JCM 11897 / OK10)</name>
    <dbReference type="NCBI Taxonomy" id="563040"/>
    <lineage>
        <taxon>Bacteria</taxon>
        <taxon>Pseudomonadati</taxon>
        <taxon>Campylobacterota</taxon>
        <taxon>Epsilonproteobacteria</taxon>
        <taxon>Campylobacterales</taxon>
        <taxon>Sulfurimonadaceae</taxon>
        <taxon>Sulfurimonas</taxon>
    </lineage>
</organism>
<dbReference type="eggNOG" id="COG1012">
    <property type="taxonomic scope" value="Bacteria"/>
</dbReference>
<dbReference type="Gene3D" id="3.40.605.10">
    <property type="entry name" value="Aldehyde Dehydrogenase, Chain A, domain 1"/>
    <property type="match status" value="1"/>
</dbReference>
<evidence type="ECO:0000256" key="3">
    <source>
        <dbReference type="PROSITE-ProRule" id="PRU10007"/>
    </source>
</evidence>
<dbReference type="Gene3D" id="3.40.309.10">
    <property type="entry name" value="Aldehyde Dehydrogenase, Chain A, domain 2"/>
    <property type="match status" value="1"/>
</dbReference>
<dbReference type="InterPro" id="IPR016161">
    <property type="entry name" value="Ald_DH/histidinol_DH"/>
</dbReference>
<evidence type="ECO:0000256" key="2">
    <source>
        <dbReference type="ARBA" id="ARBA00023002"/>
    </source>
</evidence>
<comment type="similarity">
    <text evidence="1 4">Belongs to the aldehyde dehydrogenase family.</text>
</comment>
<dbReference type="AlphaFoldDB" id="E0UQZ2"/>
<evidence type="ECO:0000256" key="1">
    <source>
        <dbReference type="ARBA" id="ARBA00009986"/>
    </source>
</evidence>
<evidence type="ECO:0000259" key="5">
    <source>
        <dbReference type="Pfam" id="PF00171"/>
    </source>
</evidence>
<sequence length="472" mass="51158">MRKAKIFFGSSEASKEHVSQRKSPYNGEVVSTAPICDEEDAKKALAIAQNAAVFAKKSTLAQRCAWLLDVAQKLKEYKEDLAKTITDEVGKPIAFSRIEVERCIETVTLSAETMRTMNGETINTDAMNSGKKTLSFFRREPAGVVVAITPFNFPLNLVAHKLAPALVAGNAVVLKPTPEAPLTAYKFAKLFIESEYAIPDALSVVYGDAEVGSALITSDIPRVVSFTGSVPVGNIITKHAGIKKVSLELGGNAATFIEKSADLAYAATKCALGAFVNSGQVCISLQRIYVQEDIYDEFAELMAAAAKKLKVGSPYDDETFMGPLIDDEACERAMGWIDSAIKEGAIPLLVPRLEGRTFYPCVMANVRDDMAIVCEEVFAPIVSLVKVSDFDDAVERMNDSPYGLQFSVFTNDLSITNRAIDELDAGGIVINDMPTLRFDIQPYGGVKLSGVGREGPRFAIEEMTEIKSVVIC</sequence>
<keyword evidence="2 4" id="KW-0560">Oxidoreductase</keyword>
<dbReference type="GO" id="GO:0008911">
    <property type="term" value="F:lactaldehyde dehydrogenase (NAD+) activity"/>
    <property type="evidence" value="ECO:0007669"/>
    <property type="project" value="TreeGrafter"/>
</dbReference>
<reference evidence="7" key="1">
    <citation type="journal article" date="2010" name="Stand. Genomic Sci.">
        <title>Complete genome sequence of Sulfurimonas autotrophica type strain (OK10).</title>
        <authorList>
            <person name="Sikorski J."/>
            <person name="Munk C."/>
            <person name="Lapidus A."/>
            <person name="Djao O."/>
            <person name="Lucas S."/>
            <person name="Glavina Del Rio T."/>
            <person name="Nolan M."/>
            <person name="Tice H."/>
            <person name="Han C."/>
            <person name="Cheng J."/>
            <person name="Tapia R."/>
            <person name="Goodwin L."/>
            <person name="Pitluck S."/>
            <person name="Liolios K."/>
            <person name="Ivanova N."/>
            <person name="Mavromatis K."/>
            <person name="Mikhailova N."/>
            <person name="Pati A."/>
            <person name="Sims D."/>
            <person name="Meincke L."/>
            <person name="Brettin T."/>
            <person name="Detter J."/>
            <person name="Chen A."/>
            <person name="Palaniappan K."/>
            <person name="Land M."/>
            <person name="Hauser L."/>
            <person name="Chang Y."/>
            <person name="Jeffries C."/>
            <person name="Rohde M."/>
            <person name="Lang E."/>
            <person name="Spring S."/>
            <person name="Goker M."/>
            <person name="Woyke T."/>
            <person name="Bristow J."/>
            <person name="Eisen J."/>
            <person name="Markowitz V."/>
            <person name="Hugenholtz P."/>
            <person name="Kyrpides N."/>
            <person name="Klenk H."/>
        </authorList>
    </citation>
    <scope>NUCLEOTIDE SEQUENCE [LARGE SCALE GENOMIC DNA]</scope>
    <source>
        <strain evidence="7">ATCC BAA-671 / DSM 16294 / JCM 11897 / OK10</strain>
    </source>
</reference>
<dbReference type="InterPro" id="IPR016163">
    <property type="entry name" value="Ald_DH_C"/>
</dbReference>
<dbReference type="InterPro" id="IPR029510">
    <property type="entry name" value="Ald_DH_CS_GLU"/>
</dbReference>
<dbReference type="KEGG" id="sua:Saut_1905"/>
<dbReference type="RefSeq" id="WP_013327701.1">
    <property type="nucleotide sequence ID" value="NC_014506.1"/>
</dbReference>
<feature type="domain" description="Aldehyde dehydrogenase" evidence="5">
    <location>
        <begin position="17"/>
        <end position="469"/>
    </location>
</feature>
<dbReference type="SUPFAM" id="SSF53720">
    <property type="entry name" value="ALDH-like"/>
    <property type="match status" value="1"/>
</dbReference>
<dbReference type="CDD" id="cd07149">
    <property type="entry name" value="ALDH_y4uC"/>
    <property type="match status" value="1"/>
</dbReference>
<evidence type="ECO:0000313" key="7">
    <source>
        <dbReference type="Proteomes" id="UP000007803"/>
    </source>
</evidence>
<proteinExistence type="inferred from homology"/>
<accession>E0UQZ2</accession>
<dbReference type="PANTHER" id="PTHR42991">
    <property type="entry name" value="ALDEHYDE DEHYDROGENASE"/>
    <property type="match status" value="1"/>
</dbReference>
<keyword evidence="7" id="KW-1185">Reference proteome</keyword>
<dbReference type="EMBL" id="CP002205">
    <property type="protein sequence ID" value="ADN09948.1"/>
    <property type="molecule type" value="Genomic_DNA"/>
</dbReference>
<dbReference type="PANTHER" id="PTHR42991:SF1">
    <property type="entry name" value="ALDEHYDE DEHYDROGENASE"/>
    <property type="match status" value="1"/>
</dbReference>
<dbReference type="Proteomes" id="UP000007803">
    <property type="component" value="Chromosome"/>
</dbReference>
<evidence type="ECO:0000313" key="6">
    <source>
        <dbReference type="EMBL" id="ADN09948.1"/>
    </source>
</evidence>
<protein>
    <submittedName>
        <fullName evidence="6">Aldehyde Dehydrogenase</fullName>
    </submittedName>
</protein>
<dbReference type="HOGENOM" id="CLU_005391_1_0_7"/>
<dbReference type="InterPro" id="IPR051020">
    <property type="entry name" value="ALDH-related_metabolic_enz"/>
</dbReference>